<sequence length="789" mass="83705">MMCNVRSMTVEPAAPPIVRPIDILSGLGVLERTEMCQIIALIECVDGLFLAKGAVEGIGAKLGLAADTAAERLQAAQNDLAGSSVSNAALRFRLWTRLTEAVALPSVVPALSGKSATRSASAFAVRAAERLTPSIRARHRRAGRKESDSGIRELVGGKAVDYWKSAKAAVVAEPPLSFPQIVAEEMLAVFSDDKVREAAAKEADPEIAEALRQGQARARSALAAGGVWVGGAAVVANAGFLPYMLAAQFSAIIPLVSGPTLVSLLATLINPLTVFVGVASLGWLGMGRGSRVVRSQLAARLGVLMAAQGAHRSATGLDQFLTDMRELDREPTGSFDWMPAKDRAHMRRCIAGITGRLAGSLPAPAGRPPEPWSSKKMTTDFPDATVALGLTAGEMLWHAAALDPNVMKAADFSRTEDIGDPMSFAFNVADCMTAGAGWSLRGYTAERLVMDKFIADGHDVRLAEASNTPGLDLIVDGMPLQVKCGTELSNLTEHFEKYPDIPVIANAALAEGAMASDAPWAHLVTTLPGFEISMIEERIAETLGHAADLADPDVLQYALSVGVLRGGIEVARGRVPVSDLPAWLILDGASRGLLAFAGGNAGAWFGLVAIGPAGALILGPAIGAAALLGNNTLKGYAQKKLMADWSIDLQRAAEGLHASIITALEQRVSRLEERIGTFARNSSRSEIDAWMARRAQDDLIAALEDHASLITSRPKAEVDAIRLLFNARDLAPADTAVLLRIHEVEQTIARKPGLRAAMIEAGRPAGALLRARLSRHWFNRRPLEEREDD</sequence>
<keyword evidence="1" id="KW-1133">Transmembrane helix</keyword>
<dbReference type="AlphaFoldDB" id="A0A0H5DF67"/>
<organism evidence="2 3">
    <name type="scientific">Phaeobacter italicus</name>
    <dbReference type="NCBI Taxonomy" id="481446"/>
    <lineage>
        <taxon>Bacteria</taxon>
        <taxon>Pseudomonadati</taxon>
        <taxon>Pseudomonadota</taxon>
        <taxon>Alphaproteobacteria</taxon>
        <taxon>Rhodobacterales</taxon>
        <taxon>Roseobacteraceae</taxon>
        <taxon>Phaeobacter</taxon>
    </lineage>
</organism>
<proteinExistence type="predicted"/>
<keyword evidence="1" id="KW-0812">Transmembrane</keyword>
<feature type="transmembrane region" description="Helical" evidence="1">
    <location>
        <begin position="604"/>
        <end position="629"/>
    </location>
</feature>
<evidence type="ECO:0000313" key="3">
    <source>
        <dbReference type="Proteomes" id="UP000043764"/>
    </source>
</evidence>
<evidence type="ECO:0000313" key="2">
    <source>
        <dbReference type="EMBL" id="CRL10120.1"/>
    </source>
</evidence>
<reference evidence="3" key="1">
    <citation type="submission" date="2015-05" db="EMBL/GenBank/DDBJ databases">
        <authorList>
            <person name="Rodrigo-Torres Lidia"/>
            <person name="Arahal R.David."/>
        </authorList>
    </citation>
    <scope>NUCLEOTIDE SEQUENCE [LARGE SCALE GENOMIC DNA]</scope>
    <source>
        <strain evidence="3">CECT 7321</strain>
    </source>
</reference>
<dbReference type="Proteomes" id="UP000043764">
    <property type="component" value="Unassembled WGS sequence"/>
</dbReference>
<keyword evidence="1" id="KW-0472">Membrane</keyword>
<dbReference type="EMBL" id="CVRL01000013">
    <property type="protein sequence ID" value="CRL10120.1"/>
    <property type="molecule type" value="Genomic_DNA"/>
</dbReference>
<feature type="transmembrane region" description="Helical" evidence="1">
    <location>
        <begin position="261"/>
        <end position="284"/>
    </location>
</feature>
<gene>
    <name evidence="2" type="ORF">NIT7321_00963</name>
</gene>
<name>A0A0H5DF67_9RHOB</name>
<feature type="transmembrane region" description="Helical" evidence="1">
    <location>
        <begin position="221"/>
        <end position="241"/>
    </location>
</feature>
<evidence type="ECO:0000256" key="1">
    <source>
        <dbReference type="SAM" id="Phobius"/>
    </source>
</evidence>
<keyword evidence="3" id="KW-1185">Reference proteome</keyword>
<protein>
    <submittedName>
        <fullName evidence="2">Uncharacterized protein</fullName>
    </submittedName>
</protein>
<accession>A0A0H5DF67</accession>